<reference evidence="1 3" key="2">
    <citation type="journal article" date="2017" name="Front. Plant Sci.">
        <title>Gene Classification and Mining of Molecular Markers Useful in Red Clover (Trifolium pratense) Breeding.</title>
        <authorList>
            <person name="Istvanek J."/>
            <person name="Dluhosova J."/>
            <person name="Dluhos P."/>
            <person name="Patkova L."/>
            <person name="Nedelnik J."/>
            <person name="Repkova J."/>
        </authorList>
    </citation>
    <scope>NUCLEOTIDE SEQUENCE [LARGE SCALE GENOMIC DNA]</scope>
    <source>
        <strain evidence="3">cv. Tatra</strain>
        <tissue evidence="1">Young leaves</tissue>
    </source>
</reference>
<evidence type="ECO:0000313" key="3">
    <source>
        <dbReference type="Proteomes" id="UP000236291"/>
    </source>
</evidence>
<dbReference type="EMBL" id="ASHM01070415">
    <property type="protein sequence ID" value="PNX55137.1"/>
    <property type="molecule type" value="Genomic_DNA"/>
</dbReference>
<proteinExistence type="predicted"/>
<feature type="non-terminal residue" evidence="1">
    <location>
        <position position="202"/>
    </location>
</feature>
<sequence length="202" mass="22527">MSVCPTVAAPRRRTNSLFLRSSHPFPIAVRHLRQRTHCSSFATVTFSLLCAHPFFKRASQYLIEYMAAPGEIGVSEFLQGTCRQTLFLAKKPEKHRSQLLWGTLCNRGRVSTRSTRKSLRLRCQAQENPRVVVTGSVAGSVEQQSGLIEKPSAEVIHLYRVPFIQESAAAEILKEAQAKISNQIVDLKTEQCFNVGLGSQLS</sequence>
<accession>A0A2K3JKG7</accession>
<comment type="caution">
    <text evidence="1">The sequence shown here is derived from an EMBL/GenBank/DDBJ whole genome shotgun (WGS) entry which is preliminary data.</text>
</comment>
<dbReference type="AlphaFoldDB" id="A0A2K3JKG7"/>
<evidence type="ECO:0000313" key="1">
    <source>
        <dbReference type="EMBL" id="PNX54521.1"/>
    </source>
</evidence>
<reference evidence="1 3" key="1">
    <citation type="journal article" date="2014" name="Am. J. Bot.">
        <title>Genome assembly and annotation for red clover (Trifolium pratense; Fabaceae).</title>
        <authorList>
            <person name="Istvanek J."/>
            <person name="Jaros M."/>
            <person name="Krenek A."/>
            <person name="Repkova J."/>
        </authorList>
    </citation>
    <scope>NUCLEOTIDE SEQUENCE [LARGE SCALE GENOMIC DNA]</scope>
    <source>
        <strain evidence="3">cv. Tatra</strain>
        <tissue evidence="1">Young leaves</tissue>
    </source>
</reference>
<evidence type="ECO:0000313" key="2">
    <source>
        <dbReference type="EMBL" id="PNX55137.1"/>
    </source>
</evidence>
<organism evidence="1 3">
    <name type="scientific">Trifolium pratense</name>
    <name type="common">Red clover</name>
    <dbReference type="NCBI Taxonomy" id="57577"/>
    <lineage>
        <taxon>Eukaryota</taxon>
        <taxon>Viridiplantae</taxon>
        <taxon>Streptophyta</taxon>
        <taxon>Embryophyta</taxon>
        <taxon>Tracheophyta</taxon>
        <taxon>Spermatophyta</taxon>
        <taxon>Magnoliopsida</taxon>
        <taxon>eudicotyledons</taxon>
        <taxon>Gunneridae</taxon>
        <taxon>Pentapetalae</taxon>
        <taxon>rosids</taxon>
        <taxon>fabids</taxon>
        <taxon>Fabales</taxon>
        <taxon>Fabaceae</taxon>
        <taxon>Papilionoideae</taxon>
        <taxon>50 kb inversion clade</taxon>
        <taxon>NPAAA clade</taxon>
        <taxon>Hologalegina</taxon>
        <taxon>IRL clade</taxon>
        <taxon>Trifolieae</taxon>
        <taxon>Trifolium</taxon>
    </lineage>
</organism>
<dbReference type="ExpressionAtlas" id="A0A2K3JKG7">
    <property type="expression patterns" value="baseline"/>
</dbReference>
<dbReference type="Proteomes" id="UP000236291">
    <property type="component" value="Unassembled WGS sequence"/>
</dbReference>
<name>A0A2K3JKG7_TRIPR</name>
<protein>
    <submittedName>
        <fullName evidence="1">Phosphoribosylformylglycinamidine synthase</fullName>
    </submittedName>
</protein>
<dbReference type="STRING" id="57577.A0A2K3JKG7"/>
<dbReference type="EMBL" id="ASHM01068271">
    <property type="protein sequence ID" value="PNX54521.1"/>
    <property type="molecule type" value="Genomic_DNA"/>
</dbReference>
<gene>
    <name evidence="1" type="ORF">L195_g048141</name>
    <name evidence="2" type="ORF">L195_g048763</name>
</gene>